<keyword evidence="1" id="KW-0732">Signal</keyword>
<dbReference type="EMBL" id="FJXR01000005">
    <property type="protein sequence ID" value="CZU84136.1"/>
    <property type="molecule type" value="Genomic_DNA"/>
</dbReference>
<dbReference type="RefSeq" id="WP_063143513.1">
    <property type="nucleotide sequence ID" value="NZ_FJXR01000005.1"/>
</dbReference>
<evidence type="ECO:0000313" key="3">
    <source>
        <dbReference type="Proteomes" id="UP000076008"/>
    </source>
</evidence>
<sequence>MKIKIMAAILAMGVVVSTYAKNIDYCKTIAFDTGGFNYSAIMQASSDSECRDKPVPIQYKGIKDTFILTSEANPTGGASYLTWDELTKTYGYDKDELKSTIHDIVKQGGDNKYIEALNPTVKIKFTPKDNGGVVVSDIIFEDEKNKPISIVRDIYFYSQDNYAAVYSSTPIKYTQKNKIFFIDEVQSLFETMNINW</sequence>
<reference evidence="2 3" key="1">
    <citation type="submission" date="2016-03" db="EMBL/GenBank/DDBJ databases">
        <authorList>
            <consortium name="Pathogen Informatics"/>
        </authorList>
    </citation>
    <scope>NUCLEOTIDE SEQUENCE [LARGE SCALE GENOMIC DNA]</scope>
    <source>
        <strain evidence="3">e1252</strain>
    </source>
</reference>
<proteinExistence type="predicted"/>
<evidence type="ECO:0000256" key="1">
    <source>
        <dbReference type="SAM" id="SignalP"/>
    </source>
</evidence>
<dbReference type="AlphaFoldDB" id="A0A157IHF1"/>
<name>A0A157IHF1_ENTCL</name>
<dbReference type="Proteomes" id="UP000076008">
    <property type="component" value="Unassembled WGS sequence"/>
</dbReference>
<protein>
    <submittedName>
        <fullName evidence="2">Uncharacterized protein</fullName>
    </submittedName>
</protein>
<feature type="signal peptide" evidence="1">
    <location>
        <begin position="1"/>
        <end position="20"/>
    </location>
</feature>
<organism evidence="2 3">
    <name type="scientific">Enterobacter cloacae</name>
    <dbReference type="NCBI Taxonomy" id="550"/>
    <lineage>
        <taxon>Bacteria</taxon>
        <taxon>Pseudomonadati</taxon>
        <taxon>Pseudomonadota</taxon>
        <taxon>Gammaproteobacteria</taxon>
        <taxon>Enterobacterales</taxon>
        <taxon>Enterobacteriaceae</taxon>
        <taxon>Enterobacter</taxon>
        <taxon>Enterobacter cloacae complex</taxon>
    </lineage>
</organism>
<feature type="chain" id="PRO_5009816415" evidence="1">
    <location>
        <begin position="21"/>
        <end position="196"/>
    </location>
</feature>
<evidence type="ECO:0000313" key="2">
    <source>
        <dbReference type="EMBL" id="CZU84136.1"/>
    </source>
</evidence>
<accession>A0A157IHF1</accession>
<gene>
    <name evidence="2" type="ORF">SAMEA2273318_01253</name>
</gene>